<comment type="cofactor">
    <cofactor evidence="2">
        <name>Mn(2+)</name>
        <dbReference type="ChEBI" id="CHEBI:29035"/>
    </cofactor>
</comment>
<evidence type="ECO:0000256" key="9">
    <source>
        <dbReference type="ARBA" id="ARBA00023211"/>
    </source>
</evidence>
<dbReference type="Pfam" id="PF00557">
    <property type="entry name" value="Peptidase_M24"/>
    <property type="match status" value="1"/>
</dbReference>
<comment type="catalytic activity">
    <reaction evidence="1">
        <text>Release of any N-terminal amino acid, including proline, that is linked to proline, even from a dipeptide or tripeptide.</text>
        <dbReference type="EC" id="3.4.11.9"/>
    </reaction>
</comment>
<evidence type="ECO:0000256" key="7">
    <source>
        <dbReference type="ARBA" id="ARBA00022801"/>
    </source>
</evidence>
<dbReference type="InterPro" id="IPR052433">
    <property type="entry name" value="X-Pro_dipept-like"/>
</dbReference>
<dbReference type="GO" id="GO:0006508">
    <property type="term" value="P:proteolysis"/>
    <property type="evidence" value="ECO:0007669"/>
    <property type="project" value="UniProtKB-KW"/>
</dbReference>
<dbReference type="InterPro" id="IPR036005">
    <property type="entry name" value="Creatinase/aminopeptidase-like"/>
</dbReference>
<evidence type="ECO:0000256" key="4">
    <source>
        <dbReference type="ARBA" id="ARBA00012574"/>
    </source>
</evidence>
<dbReference type="AlphaFoldDB" id="A0A2W7T7V1"/>
<evidence type="ECO:0000259" key="11">
    <source>
        <dbReference type="SMART" id="SM01011"/>
    </source>
</evidence>
<evidence type="ECO:0000256" key="10">
    <source>
        <dbReference type="RuleBase" id="RU000590"/>
    </source>
</evidence>
<dbReference type="Pfam" id="PF05195">
    <property type="entry name" value="AMP_N"/>
    <property type="match status" value="1"/>
</dbReference>
<dbReference type="GO" id="GO:0030145">
    <property type="term" value="F:manganese ion binding"/>
    <property type="evidence" value="ECO:0007669"/>
    <property type="project" value="InterPro"/>
</dbReference>
<evidence type="ECO:0000256" key="8">
    <source>
        <dbReference type="ARBA" id="ARBA00023049"/>
    </source>
</evidence>
<dbReference type="SUPFAM" id="SSF53092">
    <property type="entry name" value="Creatinase/prolidase N-terminal domain"/>
    <property type="match status" value="1"/>
</dbReference>
<evidence type="ECO:0000313" key="12">
    <source>
        <dbReference type="EMBL" id="PZX59312.1"/>
    </source>
</evidence>
<dbReference type="SMART" id="SM01011">
    <property type="entry name" value="AMP_N"/>
    <property type="match status" value="1"/>
</dbReference>
<dbReference type="InterPro" id="IPR000994">
    <property type="entry name" value="Pept_M24"/>
</dbReference>
<dbReference type="PANTHER" id="PTHR43226:SF4">
    <property type="entry name" value="XAA-PRO AMINOPEPTIDASE 3"/>
    <property type="match status" value="1"/>
</dbReference>
<protein>
    <recommendedName>
        <fullName evidence="4">Xaa-Pro aminopeptidase</fullName>
        <ecNumber evidence="4">3.4.11.9</ecNumber>
    </recommendedName>
</protein>
<dbReference type="GO" id="GO:0070006">
    <property type="term" value="F:metalloaminopeptidase activity"/>
    <property type="evidence" value="ECO:0007669"/>
    <property type="project" value="InterPro"/>
</dbReference>
<gene>
    <name evidence="12" type="ORF">LV84_01342</name>
</gene>
<keyword evidence="8" id="KW-0482">Metalloprotease</keyword>
<proteinExistence type="inferred from homology"/>
<dbReference type="Gene3D" id="3.40.350.10">
    <property type="entry name" value="Creatinase/prolidase N-terminal domain"/>
    <property type="match status" value="1"/>
</dbReference>
<keyword evidence="7" id="KW-0378">Hydrolase</keyword>
<dbReference type="Proteomes" id="UP000249115">
    <property type="component" value="Unassembled WGS sequence"/>
</dbReference>
<dbReference type="SUPFAM" id="SSF55920">
    <property type="entry name" value="Creatinase/aminopeptidase"/>
    <property type="match status" value="1"/>
</dbReference>
<feature type="domain" description="Aminopeptidase P N-terminal" evidence="11">
    <location>
        <begin position="18"/>
        <end position="154"/>
    </location>
</feature>
<keyword evidence="5" id="KW-0645">Protease</keyword>
<dbReference type="PROSITE" id="PS00491">
    <property type="entry name" value="PROLINE_PEPTIDASE"/>
    <property type="match status" value="1"/>
</dbReference>
<comment type="similarity">
    <text evidence="3 10">Belongs to the peptidase M24B family.</text>
</comment>
<evidence type="ECO:0000256" key="1">
    <source>
        <dbReference type="ARBA" id="ARBA00001424"/>
    </source>
</evidence>
<evidence type="ECO:0000313" key="13">
    <source>
        <dbReference type="Proteomes" id="UP000249115"/>
    </source>
</evidence>
<dbReference type="PANTHER" id="PTHR43226">
    <property type="entry name" value="XAA-PRO AMINOPEPTIDASE 3"/>
    <property type="match status" value="1"/>
</dbReference>
<comment type="caution">
    <text evidence="12">The sequence shown here is derived from an EMBL/GenBank/DDBJ whole genome shotgun (WGS) entry which is preliminary data.</text>
</comment>
<evidence type="ECO:0000256" key="3">
    <source>
        <dbReference type="ARBA" id="ARBA00008766"/>
    </source>
</evidence>
<evidence type="ECO:0000256" key="5">
    <source>
        <dbReference type="ARBA" id="ARBA00022670"/>
    </source>
</evidence>
<sequence length="442" mass="50618">MEDDHCKNKYIYMKYQPLSSALYIKNREKFCYKLTESSVAIFNSNDIMPTNADGTMRFRQNNDLFYLTGIDQEETILLVAPDCPNPHMREVLFLRETNEHIAIWEGHKYTKEEAEATSGIKNIQWLANFEQVLNTVMALSCNIYLNTNEHLRAGVIVETQDARFIKECKTKFPLHTYHRAAPIMHELRGAKEKEEIDQLQIACDITEKGFRRILSFVKPGVTEYEIEAEYLHEFVRNRSNGFAYQPIIASGASACVLHYIENHKACLAGEMLLMDVGAEYGNYNADMTRTIPVSGRFSERQRAVYDAVLRVQKEASQILRIGTNIQDYHKEVGLIMQSELVSLGLIDDTDIKNQDPAWPAYKKYFMHGTSHHLGLDVHDVGTMHGPVMPGMVFTVEPGIYIQEEGLGIRLENNIVIQEGKGYFDLMRNIPVEAEEIEELMNS</sequence>
<name>A0A2W7T7V1_9BACT</name>
<keyword evidence="12" id="KW-0031">Aminopeptidase</keyword>
<evidence type="ECO:0000256" key="2">
    <source>
        <dbReference type="ARBA" id="ARBA00001936"/>
    </source>
</evidence>
<keyword evidence="6 10" id="KW-0479">Metal-binding</keyword>
<dbReference type="InterPro" id="IPR007865">
    <property type="entry name" value="Aminopep_P_N"/>
</dbReference>
<evidence type="ECO:0000256" key="6">
    <source>
        <dbReference type="ARBA" id="ARBA00022723"/>
    </source>
</evidence>
<dbReference type="InterPro" id="IPR001131">
    <property type="entry name" value="Peptidase_M24B_aminopep-P_CS"/>
</dbReference>
<dbReference type="Gene3D" id="3.90.230.10">
    <property type="entry name" value="Creatinase/methionine aminopeptidase superfamily"/>
    <property type="match status" value="1"/>
</dbReference>
<organism evidence="12 13">
    <name type="scientific">Algoriphagus ratkowskyi</name>
    <dbReference type="NCBI Taxonomy" id="57028"/>
    <lineage>
        <taxon>Bacteria</taxon>
        <taxon>Pseudomonadati</taxon>
        <taxon>Bacteroidota</taxon>
        <taxon>Cytophagia</taxon>
        <taxon>Cytophagales</taxon>
        <taxon>Cyclobacteriaceae</taxon>
        <taxon>Algoriphagus</taxon>
    </lineage>
</organism>
<dbReference type="EMBL" id="QKZU01000004">
    <property type="protein sequence ID" value="PZX59312.1"/>
    <property type="molecule type" value="Genomic_DNA"/>
</dbReference>
<dbReference type="EC" id="3.4.11.9" evidence="4"/>
<dbReference type="InterPro" id="IPR029149">
    <property type="entry name" value="Creatin/AminoP/Spt16_N"/>
</dbReference>
<keyword evidence="9" id="KW-0464">Manganese</keyword>
<accession>A0A2W7T7V1</accession>
<dbReference type="CDD" id="cd01087">
    <property type="entry name" value="Prolidase"/>
    <property type="match status" value="1"/>
</dbReference>
<reference evidence="12 13" key="1">
    <citation type="submission" date="2018-06" db="EMBL/GenBank/DDBJ databases">
        <title>Genomic Encyclopedia of Archaeal and Bacterial Type Strains, Phase II (KMG-II): from individual species to whole genera.</title>
        <authorList>
            <person name="Goeker M."/>
        </authorList>
    </citation>
    <scope>NUCLEOTIDE SEQUENCE [LARGE SCALE GENOMIC DNA]</scope>
    <source>
        <strain evidence="12 13">DSM 22686</strain>
    </source>
</reference>